<sequence length="490" mass="57464">MLKKIIIILFTSIIFSQGSAQQKRAKDVDSLLRLSELSRYEDGIKSLRYAKKAYDISEESGDNTLIIKSTISLAYELYVLDNYKESLSQISNLEKKTTVDDNILKTKILEIKYVNYNVLGLDDLALDALNKYIEILEKIPTADAKQDLVKGYFYYAYRFEKDNNYKMANQYIDKALKIGRKVKLGEAMNTYIRKSYICMGLKQYDSAKVYMSKAFEEARIFENLTYRYVAYELQGYYYFNTKDYQKSIAAFQKTLSEIDSMKIEDIFCVISTSSKLADIYALLGNKKEEKNYRQQSEKYSDQLKEKKNDGLKETINSILHDQEKKNEKIETRNKWIIFLILFLTILGLSFYIIIKKTKQKKNAVLQQKEILLVEKSELERQRDDLNRKAEESQLAELIDLAKNNSPEFIVLFQEVYPNFIKNIKSINPKVSNSELHFYGLAFLNFSTKEIADFTFVTIAAVQLRKHRIRKKYNIPSDKDFNLWMQELDNF</sequence>
<feature type="transmembrane region" description="Helical" evidence="2">
    <location>
        <begin position="335"/>
        <end position="354"/>
    </location>
</feature>
<dbReference type="Gene3D" id="1.25.40.10">
    <property type="entry name" value="Tetratricopeptide repeat domain"/>
    <property type="match status" value="1"/>
</dbReference>
<keyword evidence="1" id="KW-0175">Coiled coil</keyword>
<organism evidence="3 4">
    <name type="scientific">Epilithonimonas hungarica</name>
    <dbReference type="NCBI Taxonomy" id="454006"/>
    <lineage>
        <taxon>Bacteria</taxon>
        <taxon>Pseudomonadati</taxon>
        <taxon>Bacteroidota</taxon>
        <taxon>Flavobacteriia</taxon>
        <taxon>Flavobacteriales</taxon>
        <taxon>Weeksellaceae</taxon>
        <taxon>Chryseobacterium group</taxon>
        <taxon>Epilithonimonas</taxon>
    </lineage>
</organism>
<keyword evidence="2" id="KW-0812">Transmembrane</keyword>
<dbReference type="RefSeq" id="WP_089872495.1">
    <property type="nucleotide sequence ID" value="NZ_FNBH01000001.1"/>
</dbReference>
<dbReference type="GO" id="GO:0006355">
    <property type="term" value="P:regulation of DNA-templated transcription"/>
    <property type="evidence" value="ECO:0007669"/>
    <property type="project" value="InterPro"/>
</dbReference>
<name>A0A1G7JGD1_9FLAO</name>
<dbReference type="GO" id="GO:0003677">
    <property type="term" value="F:DNA binding"/>
    <property type="evidence" value="ECO:0007669"/>
    <property type="project" value="InterPro"/>
</dbReference>
<dbReference type="OrthoDB" id="1225085at2"/>
<dbReference type="SUPFAM" id="SSF48452">
    <property type="entry name" value="TPR-like"/>
    <property type="match status" value="1"/>
</dbReference>
<proteinExistence type="predicted"/>
<reference evidence="4" key="1">
    <citation type="submission" date="2016-10" db="EMBL/GenBank/DDBJ databases">
        <authorList>
            <person name="Varghese N."/>
            <person name="Submissions S."/>
        </authorList>
    </citation>
    <scope>NUCLEOTIDE SEQUENCE [LARGE SCALE GENOMIC DNA]</scope>
    <source>
        <strain evidence="4">DSM 19684</strain>
    </source>
</reference>
<evidence type="ECO:0000256" key="2">
    <source>
        <dbReference type="SAM" id="Phobius"/>
    </source>
</evidence>
<dbReference type="SUPFAM" id="SSF46894">
    <property type="entry name" value="C-terminal effector domain of the bipartite response regulators"/>
    <property type="match status" value="1"/>
</dbReference>
<keyword evidence="2" id="KW-1133">Transmembrane helix</keyword>
<keyword evidence="4" id="KW-1185">Reference proteome</keyword>
<dbReference type="AlphaFoldDB" id="A0A1G7JGD1"/>
<dbReference type="InterPro" id="IPR011990">
    <property type="entry name" value="TPR-like_helical_dom_sf"/>
</dbReference>
<protein>
    <recommendedName>
        <fullName evidence="5">Tetratricopeptide repeat-containing protein</fullName>
    </recommendedName>
</protein>
<dbReference type="EMBL" id="FNBH01000001">
    <property type="protein sequence ID" value="SDF23844.1"/>
    <property type="molecule type" value="Genomic_DNA"/>
</dbReference>
<dbReference type="Proteomes" id="UP000199203">
    <property type="component" value="Unassembled WGS sequence"/>
</dbReference>
<evidence type="ECO:0000313" key="3">
    <source>
        <dbReference type="EMBL" id="SDF23844.1"/>
    </source>
</evidence>
<keyword evidence="2" id="KW-0472">Membrane</keyword>
<evidence type="ECO:0000313" key="4">
    <source>
        <dbReference type="Proteomes" id="UP000199203"/>
    </source>
</evidence>
<accession>A0A1G7JGD1</accession>
<dbReference type="InterPro" id="IPR016032">
    <property type="entry name" value="Sig_transdc_resp-reg_C-effctor"/>
</dbReference>
<dbReference type="STRING" id="454006.SAMN05421825_1374"/>
<evidence type="ECO:0008006" key="5">
    <source>
        <dbReference type="Google" id="ProtNLM"/>
    </source>
</evidence>
<gene>
    <name evidence="3" type="ORF">SAMN05421825_1374</name>
</gene>
<feature type="coiled-coil region" evidence="1">
    <location>
        <begin position="361"/>
        <end position="395"/>
    </location>
</feature>
<evidence type="ECO:0000256" key="1">
    <source>
        <dbReference type="SAM" id="Coils"/>
    </source>
</evidence>